<sequence>MSPVNGTSSPDTARAGDVDGGSSSPTGRRPETRRAARRTSTPPTPPPPRTRRRPGLLAAGVALVALGALAAAYLTQVVGNTVPVVAVVQAVPAGEVIDRTDLAVANVAADPALAPVAAGRLDSFVGQRAAVDLSAGSLLTDQSVTDEVVPAAGRSLVGVALTAAQLPAAVLQPGDRVRVVDTPTAQGEPPSTTPATIPGEVASVVGPDDTGLTVVNLIVTDDRAADLAARVATGRVALVLDSRER</sequence>
<evidence type="ECO:0000259" key="3">
    <source>
        <dbReference type="SMART" id="SM00858"/>
    </source>
</evidence>
<keyword evidence="2" id="KW-0472">Membrane</keyword>
<dbReference type="Pfam" id="PF08666">
    <property type="entry name" value="SAF"/>
    <property type="match status" value="1"/>
</dbReference>
<evidence type="ECO:0000256" key="2">
    <source>
        <dbReference type="SAM" id="Phobius"/>
    </source>
</evidence>
<gene>
    <name evidence="4" type="ORF">UFOPK3609_00069</name>
</gene>
<proteinExistence type="predicted"/>
<dbReference type="EMBL" id="CAFBMQ010000001">
    <property type="protein sequence ID" value="CAB4896876.1"/>
    <property type="molecule type" value="Genomic_DNA"/>
</dbReference>
<keyword evidence="2" id="KW-1133">Transmembrane helix</keyword>
<dbReference type="AlphaFoldDB" id="A0A6J7FMZ4"/>
<feature type="region of interest" description="Disordered" evidence="1">
    <location>
        <begin position="1"/>
        <end position="54"/>
    </location>
</feature>
<protein>
    <submittedName>
        <fullName evidence="4">Unannotated protein</fullName>
    </submittedName>
</protein>
<dbReference type="SMART" id="SM00858">
    <property type="entry name" value="SAF"/>
    <property type="match status" value="1"/>
</dbReference>
<dbReference type="InterPro" id="IPR013974">
    <property type="entry name" value="SAF"/>
</dbReference>
<reference evidence="4" key="1">
    <citation type="submission" date="2020-05" db="EMBL/GenBank/DDBJ databases">
        <authorList>
            <person name="Chiriac C."/>
            <person name="Salcher M."/>
            <person name="Ghai R."/>
            <person name="Kavagutti S V."/>
        </authorList>
    </citation>
    <scope>NUCLEOTIDE SEQUENCE</scope>
</reference>
<evidence type="ECO:0000313" key="4">
    <source>
        <dbReference type="EMBL" id="CAB4896876.1"/>
    </source>
</evidence>
<name>A0A6J7FMZ4_9ZZZZ</name>
<keyword evidence="2" id="KW-0812">Transmembrane</keyword>
<organism evidence="4">
    <name type="scientific">freshwater metagenome</name>
    <dbReference type="NCBI Taxonomy" id="449393"/>
    <lineage>
        <taxon>unclassified sequences</taxon>
        <taxon>metagenomes</taxon>
        <taxon>ecological metagenomes</taxon>
    </lineage>
</organism>
<feature type="transmembrane region" description="Helical" evidence="2">
    <location>
        <begin position="55"/>
        <end position="74"/>
    </location>
</feature>
<feature type="compositionally biased region" description="Polar residues" evidence="1">
    <location>
        <begin position="1"/>
        <end position="11"/>
    </location>
</feature>
<evidence type="ECO:0000256" key="1">
    <source>
        <dbReference type="SAM" id="MobiDB-lite"/>
    </source>
</evidence>
<feature type="domain" description="SAF" evidence="3">
    <location>
        <begin position="82"/>
        <end position="145"/>
    </location>
</feature>
<accession>A0A6J7FMZ4</accession>